<comment type="caution">
    <text evidence="6">The sequence shown here is derived from an EMBL/GenBank/DDBJ whole genome shotgun (WGS) entry which is preliminary data.</text>
</comment>
<evidence type="ECO:0000313" key="6">
    <source>
        <dbReference type="EMBL" id="PIR02689.1"/>
    </source>
</evidence>
<evidence type="ECO:0000313" key="7">
    <source>
        <dbReference type="Proteomes" id="UP000231139"/>
    </source>
</evidence>
<name>A0A2H0N1B7_9BACT</name>
<dbReference type="Gene3D" id="2.40.10.340">
    <property type="entry name" value="Rod shape-determining protein MreC, domain 1"/>
    <property type="match status" value="1"/>
</dbReference>
<evidence type="ECO:0000256" key="2">
    <source>
        <dbReference type="ARBA" id="ARBA00013855"/>
    </source>
</evidence>
<keyword evidence="3" id="KW-0133">Cell shape</keyword>
<sequence>MNSIIKKSIIFLFLLLFFLFLNFSSFSGSFKNFFYQNSSGMQSFFWDAGQNISCFFKGFLFADRLTKENEVLLKENQKLFAEIAQFKSLEKENEVLRNALGLNLKEDFDLVLSQVISKDTWQDYLLINAGKNEGLKENLPVITPERILLGRIDKVYDDFSRIILVSNTKSIIDVEIQDRDTYGLAKGEGGFKVLLDLLPKEKEVREDDIVVTSVLGGSFPQGILLGQLKNIEKQASAPFQRAEILPFFNLQNLNYVFIIKNFETL</sequence>
<dbReference type="GO" id="GO:0005886">
    <property type="term" value="C:plasma membrane"/>
    <property type="evidence" value="ECO:0007669"/>
    <property type="project" value="TreeGrafter"/>
</dbReference>
<comment type="similarity">
    <text evidence="1">Belongs to the MreC family.</text>
</comment>
<reference evidence="6 7" key="1">
    <citation type="submission" date="2017-09" db="EMBL/GenBank/DDBJ databases">
        <title>Depth-based differentiation of microbial function through sediment-hosted aquifers and enrichment of novel symbionts in the deep terrestrial subsurface.</title>
        <authorList>
            <person name="Probst A.J."/>
            <person name="Ladd B."/>
            <person name="Jarett J.K."/>
            <person name="Geller-Mcgrath D.E."/>
            <person name="Sieber C.M."/>
            <person name="Emerson J.B."/>
            <person name="Anantharaman K."/>
            <person name="Thomas B.C."/>
            <person name="Malmstrom R."/>
            <person name="Stieglmeier M."/>
            <person name="Klingl A."/>
            <person name="Woyke T."/>
            <person name="Ryan C.M."/>
            <person name="Banfield J.F."/>
        </authorList>
    </citation>
    <scope>NUCLEOTIDE SEQUENCE [LARGE SCALE GENOMIC DNA]</scope>
    <source>
        <strain evidence="6">CG11_big_fil_rev_8_21_14_0_20_35_11</strain>
    </source>
</reference>
<dbReference type="PIRSF" id="PIRSF038471">
    <property type="entry name" value="MreC"/>
    <property type="match status" value="1"/>
</dbReference>
<dbReference type="InterPro" id="IPR007221">
    <property type="entry name" value="MreC"/>
</dbReference>
<dbReference type="EMBL" id="PCWK01000018">
    <property type="protein sequence ID" value="PIR02689.1"/>
    <property type="molecule type" value="Genomic_DNA"/>
</dbReference>
<dbReference type="AlphaFoldDB" id="A0A2H0N1B7"/>
<dbReference type="GO" id="GO:0008360">
    <property type="term" value="P:regulation of cell shape"/>
    <property type="evidence" value="ECO:0007669"/>
    <property type="project" value="UniProtKB-KW"/>
</dbReference>
<evidence type="ECO:0000256" key="1">
    <source>
        <dbReference type="ARBA" id="ARBA00009369"/>
    </source>
</evidence>
<evidence type="ECO:0000256" key="4">
    <source>
        <dbReference type="ARBA" id="ARBA00032089"/>
    </source>
</evidence>
<proteinExistence type="inferred from homology"/>
<accession>A0A2H0N1B7</accession>
<dbReference type="Pfam" id="PF04085">
    <property type="entry name" value="MreC"/>
    <property type="match status" value="1"/>
</dbReference>
<evidence type="ECO:0000259" key="5">
    <source>
        <dbReference type="Pfam" id="PF04085"/>
    </source>
</evidence>
<evidence type="ECO:0000256" key="3">
    <source>
        <dbReference type="ARBA" id="ARBA00022960"/>
    </source>
</evidence>
<dbReference type="PANTHER" id="PTHR34138">
    <property type="entry name" value="CELL SHAPE-DETERMINING PROTEIN MREC"/>
    <property type="match status" value="1"/>
</dbReference>
<dbReference type="NCBIfam" id="TIGR00219">
    <property type="entry name" value="mreC"/>
    <property type="match status" value="1"/>
</dbReference>
<dbReference type="PANTHER" id="PTHR34138:SF1">
    <property type="entry name" value="CELL SHAPE-DETERMINING PROTEIN MREC"/>
    <property type="match status" value="1"/>
</dbReference>
<dbReference type="InterPro" id="IPR042175">
    <property type="entry name" value="Cell/Rod_MreC_2"/>
</dbReference>
<dbReference type="InterPro" id="IPR042177">
    <property type="entry name" value="Cell/Rod_1"/>
</dbReference>
<gene>
    <name evidence="6" type="primary">mreC</name>
    <name evidence="6" type="ORF">COV62_00855</name>
</gene>
<dbReference type="Gene3D" id="2.40.10.350">
    <property type="entry name" value="Rod shape-determining protein MreC, domain 2"/>
    <property type="match status" value="1"/>
</dbReference>
<dbReference type="InterPro" id="IPR055342">
    <property type="entry name" value="MreC_beta-barrel_core"/>
</dbReference>
<protein>
    <recommendedName>
        <fullName evidence="2">Cell shape-determining protein MreC</fullName>
    </recommendedName>
    <alternativeName>
        <fullName evidence="4">Cell shape protein MreC</fullName>
    </alternativeName>
</protein>
<feature type="domain" description="Rod shape-determining protein MreC beta-barrel core" evidence="5">
    <location>
        <begin position="117"/>
        <end position="260"/>
    </location>
</feature>
<dbReference type="Proteomes" id="UP000231139">
    <property type="component" value="Unassembled WGS sequence"/>
</dbReference>
<organism evidence="6 7">
    <name type="scientific">Candidatus Nealsonbacteria bacterium CG11_big_fil_rev_8_21_14_0_20_35_11</name>
    <dbReference type="NCBI Taxonomy" id="1974713"/>
    <lineage>
        <taxon>Bacteria</taxon>
        <taxon>Candidatus Nealsoniibacteriota</taxon>
    </lineage>
</organism>